<dbReference type="RefSeq" id="WP_183983455.1">
    <property type="nucleotide sequence ID" value="NZ_JACIEV010000004.1"/>
</dbReference>
<accession>A0A840FI70</accession>
<dbReference type="InterPro" id="IPR041519">
    <property type="entry name" value="HEPN_RiboL-PSP"/>
</dbReference>
<evidence type="ECO:0000259" key="1">
    <source>
        <dbReference type="Pfam" id="PF18735"/>
    </source>
</evidence>
<sequence length="188" mass="21234">MQFLPKRFSATGNYTHQEYTAAAAFRILFHAEVESFLEELALDITNKLEENIRNSMNCNGAEAILILYRPEAHGSPPSQLNEVSTRSFKMRAQLSCLNEMRRRISSNNGLKAHNLLSLFIPIGLDEIRLDDQMIIDLNLLGARRGDVAHKALLKISVLPDPKEEKILAERLIDQFKSFEQLALQALGS</sequence>
<comment type="caution">
    <text evidence="2">The sequence shown here is derived from an EMBL/GenBank/DDBJ whole genome shotgun (WGS) entry which is preliminary data.</text>
</comment>
<keyword evidence="3" id="KW-1185">Reference proteome</keyword>
<dbReference type="Proteomes" id="UP000529795">
    <property type="component" value="Unassembled WGS sequence"/>
</dbReference>
<gene>
    <name evidence="2" type="ORF">GGQ80_001554</name>
</gene>
<protein>
    <recommendedName>
        <fullName evidence="1">RiboL-PSP-HEPN domain-containing protein</fullName>
    </recommendedName>
</protein>
<evidence type="ECO:0000313" key="3">
    <source>
        <dbReference type="Proteomes" id="UP000529795"/>
    </source>
</evidence>
<name>A0A840FI70_9SPHN</name>
<organism evidence="2 3">
    <name type="scientific">Sphingomonas jinjuensis</name>
    <dbReference type="NCBI Taxonomy" id="535907"/>
    <lineage>
        <taxon>Bacteria</taxon>
        <taxon>Pseudomonadati</taxon>
        <taxon>Pseudomonadota</taxon>
        <taxon>Alphaproteobacteria</taxon>
        <taxon>Sphingomonadales</taxon>
        <taxon>Sphingomonadaceae</taxon>
        <taxon>Sphingomonas</taxon>
    </lineage>
</organism>
<dbReference type="AlphaFoldDB" id="A0A840FI70"/>
<proteinExistence type="predicted"/>
<feature type="domain" description="RiboL-PSP-HEPN" evidence="1">
    <location>
        <begin position="22"/>
        <end position="153"/>
    </location>
</feature>
<dbReference type="EMBL" id="JACIEV010000004">
    <property type="protein sequence ID" value="MBB4153648.1"/>
    <property type="molecule type" value="Genomic_DNA"/>
</dbReference>
<dbReference type="Pfam" id="PF18735">
    <property type="entry name" value="HEPN_RiboL-PSP"/>
    <property type="match status" value="1"/>
</dbReference>
<reference evidence="2 3" key="1">
    <citation type="submission" date="2020-08" db="EMBL/GenBank/DDBJ databases">
        <title>Genomic Encyclopedia of Type Strains, Phase IV (KMG-IV): sequencing the most valuable type-strain genomes for metagenomic binning, comparative biology and taxonomic classification.</title>
        <authorList>
            <person name="Goeker M."/>
        </authorList>
    </citation>
    <scope>NUCLEOTIDE SEQUENCE [LARGE SCALE GENOMIC DNA]</scope>
    <source>
        <strain evidence="2 3">YC6723</strain>
    </source>
</reference>
<evidence type="ECO:0000313" key="2">
    <source>
        <dbReference type="EMBL" id="MBB4153648.1"/>
    </source>
</evidence>